<protein>
    <submittedName>
        <fullName evidence="1">XRE family transcriptional regulator</fullName>
    </submittedName>
</protein>
<dbReference type="KEGG" id="bwa:HLV38_05735"/>
<evidence type="ECO:0000313" key="1">
    <source>
        <dbReference type="EMBL" id="QKF08041.1"/>
    </source>
</evidence>
<organism evidence="1 2">
    <name type="scientific">Berryella wangjianweii</name>
    <dbReference type="NCBI Taxonomy" id="2734634"/>
    <lineage>
        <taxon>Bacteria</taxon>
        <taxon>Bacillati</taxon>
        <taxon>Actinomycetota</taxon>
        <taxon>Coriobacteriia</taxon>
        <taxon>Eggerthellales</taxon>
        <taxon>Eggerthellaceae</taxon>
        <taxon>Berryella</taxon>
    </lineage>
</organism>
<accession>A0A6M8J4P0</accession>
<gene>
    <name evidence="1" type="ORF">HLV38_05735</name>
</gene>
<keyword evidence="2" id="KW-1185">Reference proteome</keyword>
<dbReference type="AlphaFoldDB" id="A0A6M8J4P0"/>
<sequence>MEEPLTEHLLSELLRSSDPACFAVERLADPPTLSAYLNELLNQKGLVRSKVVAAAGVNPTFGYQIFTGARRASRDVLLQLGFALGCDLRQMNRLLQAGGANGLYCKGRRDAIIIFGIDRGQSIAQVNESLYNLGEATIG</sequence>
<reference evidence="2" key="1">
    <citation type="submission" date="2020-05" db="EMBL/GenBank/DDBJ databases">
        <title>Novel species in genus Nocardioides.</title>
        <authorList>
            <person name="Zhang G."/>
        </authorList>
    </citation>
    <scope>NUCLEOTIDE SEQUENCE [LARGE SCALE GENOMIC DNA]</scope>
    <source>
        <strain evidence="2">zg-1050</strain>
    </source>
</reference>
<name>A0A6M8J4P0_9ACTN</name>
<dbReference type="Proteomes" id="UP000503297">
    <property type="component" value="Chromosome"/>
</dbReference>
<proteinExistence type="predicted"/>
<evidence type="ECO:0000313" key="2">
    <source>
        <dbReference type="Proteomes" id="UP000503297"/>
    </source>
</evidence>
<dbReference type="EMBL" id="CP053716">
    <property type="protein sequence ID" value="QKF08041.1"/>
    <property type="molecule type" value="Genomic_DNA"/>
</dbReference>